<evidence type="ECO:0000313" key="2">
    <source>
        <dbReference type="Proteomes" id="UP001378956"/>
    </source>
</evidence>
<dbReference type="Proteomes" id="UP001378956">
    <property type="component" value="Unassembled WGS sequence"/>
</dbReference>
<sequence length="260" mass="30180">MKKITFMLLVAALLFGCKKSSNEPIPDPKPSTKTRLHTTRTLNPNGHYILETSSYNDNGLLKKEVSKDETTGLNIIQEYFYASKVLEYSIISSDTRRIARINYFHANDRLVKMDYMEYDEIGTPSLSFSRTLEYSGNLLSKMTTFSNMNNSMYYEIFTYLGENLTATKTYSMNGVIQNLSEYLYDIELNPYKGNPGKNQQAQGLSKNNVMRVRYTDYNNPTANSDRRYEYEYNSEKYPVKRSFIGSTTRELQVTFTYQSY</sequence>
<accession>A0ABU8NRQ5</accession>
<proteinExistence type="predicted"/>
<comment type="caution">
    <text evidence="1">The sequence shown here is derived from an EMBL/GenBank/DDBJ whole genome shotgun (WGS) entry which is preliminary data.</text>
</comment>
<evidence type="ECO:0008006" key="3">
    <source>
        <dbReference type="Google" id="ProtNLM"/>
    </source>
</evidence>
<reference evidence="1 2" key="1">
    <citation type="submission" date="2024-03" db="EMBL/GenBank/DDBJ databases">
        <title>Sequence of Lycoming College Course Isolates.</title>
        <authorList>
            <person name="Plotts O."/>
            <person name="Newman J."/>
        </authorList>
    </citation>
    <scope>NUCLEOTIDE SEQUENCE [LARGE SCALE GENOMIC DNA]</scope>
    <source>
        <strain evidence="1 2">CJB-3</strain>
    </source>
</reference>
<dbReference type="EMBL" id="JBBEUB010000008">
    <property type="protein sequence ID" value="MEJ2904935.1"/>
    <property type="molecule type" value="Genomic_DNA"/>
</dbReference>
<name>A0ABU8NRQ5_9SPHI</name>
<keyword evidence="2" id="KW-1185">Reference proteome</keyword>
<dbReference type="PROSITE" id="PS51257">
    <property type="entry name" value="PROKAR_LIPOPROTEIN"/>
    <property type="match status" value="1"/>
</dbReference>
<organism evidence="1 2">
    <name type="scientific">Pedobacter panaciterrae</name>
    <dbReference type="NCBI Taxonomy" id="363849"/>
    <lineage>
        <taxon>Bacteria</taxon>
        <taxon>Pseudomonadati</taxon>
        <taxon>Bacteroidota</taxon>
        <taxon>Sphingobacteriia</taxon>
        <taxon>Sphingobacteriales</taxon>
        <taxon>Sphingobacteriaceae</taxon>
        <taxon>Pedobacter</taxon>
    </lineage>
</organism>
<protein>
    <recommendedName>
        <fullName evidence="3">YD repeat-containing protein</fullName>
    </recommendedName>
</protein>
<evidence type="ECO:0000313" key="1">
    <source>
        <dbReference type="EMBL" id="MEJ2904935.1"/>
    </source>
</evidence>
<gene>
    <name evidence="1" type="ORF">WAE58_20990</name>
</gene>
<dbReference type="RefSeq" id="WP_288882599.1">
    <property type="nucleotide sequence ID" value="NZ_CBFGNQ010000008.1"/>
</dbReference>